<evidence type="ECO:0000256" key="1">
    <source>
        <dbReference type="SAM" id="Phobius"/>
    </source>
</evidence>
<protein>
    <recommendedName>
        <fullName evidence="4">SdpI/YhfL protein family protein</fullName>
    </recommendedName>
</protein>
<feature type="transmembrane region" description="Helical" evidence="1">
    <location>
        <begin position="55"/>
        <end position="77"/>
    </location>
</feature>
<keyword evidence="1" id="KW-1133">Transmembrane helix</keyword>
<name>A0ABP4ZD80_9MICO</name>
<evidence type="ECO:0000313" key="3">
    <source>
        <dbReference type="Proteomes" id="UP001501094"/>
    </source>
</evidence>
<evidence type="ECO:0008006" key="4">
    <source>
        <dbReference type="Google" id="ProtNLM"/>
    </source>
</evidence>
<feature type="transmembrane region" description="Helical" evidence="1">
    <location>
        <begin position="181"/>
        <end position="200"/>
    </location>
</feature>
<dbReference type="Proteomes" id="UP001501094">
    <property type="component" value="Unassembled WGS sequence"/>
</dbReference>
<feature type="transmembrane region" description="Helical" evidence="1">
    <location>
        <begin position="86"/>
        <end position="103"/>
    </location>
</feature>
<feature type="transmembrane region" description="Helical" evidence="1">
    <location>
        <begin position="12"/>
        <end position="35"/>
    </location>
</feature>
<feature type="transmembrane region" description="Helical" evidence="1">
    <location>
        <begin position="155"/>
        <end position="175"/>
    </location>
</feature>
<dbReference type="EMBL" id="BAAANL010000001">
    <property type="protein sequence ID" value="GAA1848628.1"/>
    <property type="molecule type" value="Genomic_DNA"/>
</dbReference>
<keyword evidence="1" id="KW-0812">Transmembrane</keyword>
<accession>A0ABP4ZD80</accession>
<evidence type="ECO:0000313" key="2">
    <source>
        <dbReference type="EMBL" id="GAA1848628.1"/>
    </source>
</evidence>
<reference evidence="3" key="1">
    <citation type="journal article" date="2019" name="Int. J. Syst. Evol. Microbiol.">
        <title>The Global Catalogue of Microorganisms (GCM) 10K type strain sequencing project: providing services to taxonomists for standard genome sequencing and annotation.</title>
        <authorList>
            <consortium name="The Broad Institute Genomics Platform"/>
            <consortium name="The Broad Institute Genome Sequencing Center for Infectious Disease"/>
            <person name="Wu L."/>
            <person name="Ma J."/>
        </authorList>
    </citation>
    <scope>NUCLEOTIDE SEQUENCE [LARGE SCALE GENOMIC DNA]</scope>
    <source>
        <strain evidence="3">JCM 14326</strain>
    </source>
</reference>
<comment type="caution">
    <text evidence="2">The sequence shown here is derived from an EMBL/GenBank/DDBJ whole genome shotgun (WGS) entry which is preliminary data.</text>
</comment>
<feature type="transmembrane region" description="Helical" evidence="1">
    <location>
        <begin position="123"/>
        <end position="143"/>
    </location>
</feature>
<sequence length="295" mass="31838">MPQTQGVSLSYRYLRVAIVSMVLVLFIALALQIAADRAAAGPGQEWWFASISTYFYTPVQNVFVGVLFVAGICMIAVKGRDGGEDVLLNFAGMTAILSAMVPTPLTPAGCAGEPYCLDVPERVANNVLALLLAGIPVLLLAAWPRRGDLVRGAGWDLWLTWLAWGAVAAWMSLWPAAFLGWAHYVAALAFFACLIAVAWVNGRDQQVTGGPGERTRGLRPQAYRRAYRAIAITMTAVIVVGLAALGAAEFLGWRAPAQTVFVVEALLLLIFAGFWILQTIEFWEIGLPAKARNGE</sequence>
<keyword evidence="3" id="KW-1185">Reference proteome</keyword>
<keyword evidence="1" id="KW-0472">Membrane</keyword>
<feature type="transmembrane region" description="Helical" evidence="1">
    <location>
        <begin position="226"/>
        <end position="248"/>
    </location>
</feature>
<dbReference type="RefSeq" id="WP_344098700.1">
    <property type="nucleotide sequence ID" value="NZ_BAAANL010000001.1"/>
</dbReference>
<gene>
    <name evidence="2" type="ORF">GCM10009751_00930</name>
</gene>
<feature type="transmembrane region" description="Helical" evidence="1">
    <location>
        <begin position="260"/>
        <end position="277"/>
    </location>
</feature>
<proteinExistence type="predicted"/>
<organism evidence="2 3">
    <name type="scientific">Myceligenerans crystallogenes</name>
    <dbReference type="NCBI Taxonomy" id="316335"/>
    <lineage>
        <taxon>Bacteria</taxon>
        <taxon>Bacillati</taxon>
        <taxon>Actinomycetota</taxon>
        <taxon>Actinomycetes</taxon>
        <taxon>Micrococcales</taxon>
        <taxon>Promicromonosporaceae</taxon>
        <taxon>Myceligenerans</taxon>
    </lineage>
</organism>